<dbReference type="Pfam" id="PF05893">
    <property type="entry name" value="LuxC"/>
    <property type="match status" value="1"/>
</dbReference>
<dbReference type="Proteomes" id="UP000622653">
    <property type="component" value="Unassembled WGS sequence"/>
</dbReference>
<comment type="similarity">
    <text evidence="2">Belongs to the LuxC family.</text>
</comment>
<organism evidence="3 4">
    <name type="scientific">Savagea serpentis</name>
    <dbReference type="NCBI Taxonomy" id="2785297"/>
    <lineage>
        <taxon>Bacteria</taxon>
        <taxon>Bacillati</taxon>
        <taxon>Bacillota</taxon>
        <taxon>Bacilli</taxon>
        <taxon>Bacillales</taxon>
        <taxon>Caryophanaceae</taxon>
        <taxon>Savagea</taxon>
    </lineage>
</organism>
<evidence type="ECO:0000313" key="4">
    <source>
        <dbReference type="Proteomes" id="UP000622653"/>
    </source>
</evidence>
<dbReference type="GO" id="GO:0003995">
    <property type="term" value="F:acyl-CoA dehydrogenase activity"/>
    <property type="evidence" value="ECO:0007669"/>
    <property type="project" value="InterPro"/>
</dbReference>
<comment type="caution">
    <text evidence="3">The sequence shown here is derived from an EMBL/GenBank/DDBJ whole genome shotgun (WGS) entry which is preliminary data.</text>
</comment>
<dbReference type="GO" id="GO:0008218">
    <property type="term" value="P:bioluminescence"/>
    <property type="evidence" value="ECO:0007669"/>
    <property type="project" value="InterPro"/>
</dbReference>
<proteinExistence type="inferred from homology"/>
<dbReference type="RefSeq" id="WP_194561742.1">
    <property type="nucleotide sequence ID" value="NZ_JADKPV010000001.1"/>
</dbReference>
<sequence>MLRSIIGLFTGGARRMNVIGHVPKRFQTRAERVLLYEEREAYTMSDAEMDALIHYMREEAVVELAKHTVEQIICAIDQAIHLLLDRNSVIRQQLECDLTRYGAYDNAFVKQQLSSYLRQFRAEELRRFLVEDFGNYHVLDTFQPRVTGGLAKAYAPVLTTHIWSGNVPGVSLWSLISNLLTKGPLIGRVSTREPFVASAFAQALSSIAPSISEAIAIMTYPYDASFRYKLYEASEVVVAYGHNDTLATIAREVPVTTRFLGYGHKMSFGVIGKETLNHYHIAETVARMAKDVAAFDQQGCYSPHFFFVEAGGKWSAERVAHALYHELRQLDVRYPIQEATLADKQQIQRFYSEASIRALQSDSFLLKDERGRFSVKYEPDVRIEPSPLNRHVTVMPYEDMNQLTHVLRPYRHYLQTASIHMSRERMQAWTESLGAIGVTRFAAVGTMTETKAGWHHDGRFSLLDFVRMCDIDASVLHESERYVSYRD</sequence>
<accession>A0A8J7G8U9</accession>
<reference evidence="3" key="1">
    <citation type="submission" date="2020-11" db="EMBL/GenBank/DDBJ databases">
        <title>Multidrug resistant novel bacterium Savagea serpentis sp. nov., isolated from the scats of a vine snake (Ahaetulla nasuta).</title>
        <authorList>
            <person name="Venkata Ramana V."/>
            <person name="Vikas Patil S."/>
            <person name="Yogita Lugani V."/>
        </authorList>
    </citation>
    <scope>NUCLEOTIDE SEQUENCE</scope>
    <source>
        <strain evidence="3">SN6</strain>
    </source>
</reference>
<gene>
    <name evidence="3" type="ORF">IRY55_02865</name>
</gene>
<keyword evidence="1 2" id="KW-0521">NADP</keyword>
<evidence type="ECO:0000313" key="3">
    <source>
        <dbReference type="EMBL" id="MBF4500294.1"/>
    </source>
</evidence>
<dbReference type="InterPro" id="IPR008670">
    <property type="entry name" value="CoA_reduct_LuxC"/>
</dbReference>
<evidence type="ECO:0000256" key="1">
    <source>
        <dbReference type="ARBA" id="ARBA00022857"/>
    </source>
</evidence>
<comment type="catalytic activity">
    <reaction evidence="2">
        <text>a long-chain fatty aldehyde + NADP(+) + CoA = a long-chain fatty acyl-CoA + NADPH + H(+)</text>
        <dbReference type="Rhea" id="RHEA:15437"/>
        <dbReference type="ChEBI" id="CHEBI:15378"/>
        <dbReference type="ChEBI" id="CHEBI:17176"/>
        <dbReference type="ChEBI" id="CHEBI:57287"/>
        <dbReference type="ChEBI" id="CHEBI:57783"/>
        <dbReference type="ChEBI" id="CHEBI:58349"/>
        <dbReference type="ChEBI" id="CHEBI:83139"/>
        <dbReference type="EC" id="1.2.1.50"/>
    </reaction>
</comment>
<name>A0A8J7G8U9_9BACL</name>
<dbReference type="EC" id="1.2.1.50" evidence="2"/>
<keyword evidence="4" id="KW-1185">Reference proteome</keyword>
<protein>
    <recommendedName>
        <fullName evidence="2">Acyl-CoA reductase</fullName>
        <ecNumber evidence="2">1.2.1.50</ecNumber>
    </recommendedName>
</protein>
<evidence type="ECO:0000256" key="2">
    <source>
        <dbReference type="PIRNR" id="PIRNR009414"/>
    </source>
</evidence>
<keyword evidence="2" id="KW-0560">Oxidoreductase</keyword>
<dbReference type="AlphaFoldDB" id="A0A8J7G8U9"/>
<dbReference type="GO" id="GO:0050062">
    <property type="term" value="F:long-chain-fatty-acyl-CoA reductase activity"/>
    <property type="evidence" value="ECO:0007669"/>
    <property type="project" value="UniProtKB-EC"/>
</dbReference>
<dbReference type="PIRSF" id="PIRSF009414">
    <property type="entry name" value="LuxC"/>
    <property type="match status" value="1"/>
</dbReference>
<dbReference type="EMBL" id="JADKPV010000001">
    <property type="protein sequence ID" value="MBF4500294.1"/>
    <property type="molecule type" value="Genomic_DNA"/>
</dbReference>